<dbReference type="SUPFAM" id="SSF53187">
    <property type="entry name" value="Zn-dependent exopeptidases"/>
    <property type="match status" value="1"/>
</dbReference>
<dbReference type="CDD" id="cd03894">
    <property type="entry name" value="M20_ArgE"/>
    <property type="match status" value="1"/>
</dbReference>
<evidence type="ECO:0000256" key="8">
    <source>
        <dbReference type="ARBA" id="ARBA00022833"/>
    </source>
</evidence>
<comment type="caution">
    <text evidence="11">The sequence shown here is derived from an EMBL/GenBank/DDBJ whole genome shotgun (WGS) entry which is preliminary data.</text>
</comment>
<dbReference type="GO" id="GO:0046872">
    <property type="term" value="F:metal ion binding"/>
    <property type="evidence" value="ECO:0007669"/>
    <property type="project" value="UniProtKB-KW"/>
</dbReference>
<dbReference type="Gene3D" id="3.40.630.10">
    <property type="entry name" value="Zn peptidases"/>
    <property type="match status" value="1"/>
</dbReference>
<keyword evidence="7 11" id="KW-0378">Hydrolase</keyword>
<dbReference type="InterPro" id="IPR050072">
    <property type="entry name" value="Peptidase_M20A"/>
</dbReference>
<dbReference type="Proteomes" id="UP000315400">
    <property type="component" value="Unassembled WGS sequence"/>
</dbReference>
<evidence type="ECO:0000256" key="9">
    <source>
        <dbReference type="ARBA" id="ARBA00023285"/>
    </source>
</evidence>
<evidence type="ECO:0000256" key="3">
    <source>
        <dbReference type="ARBA" id="ARBA00022490"/>
    </source>
</evidence>
<evidence type="ECO:0000313" key="11">
    <source>
        <dbReference type="EMBL" id="TQE99874.1"/>
    </source>
</evidence>
<dbReference type="Pfam" id="PF07687">
    <property type="entry name" value="M20_dimer"/>
    <property type="match status" value="1"/>
</dbReference>
<name>A0A540VSZ1_9GAMM</name>
<gene>
    <name evidence="11" type="primary">argE</name>
    <name evidence="11" type="ORF">FKY71_06410</name>
</gene>
<dbReference type="EMBL" id="VIFK01000035">
    <property type="protein sequence ID" value="TQE99874.1"/>
    <property type="molecule type" value="Genomic_DNA"/>
</dbReference>
<accession>A0A540VSZ1</accession>
<dbReference type="PANTHER" id="PTHR43808">
    <property type="entry name" value="ACETYLORNITHINE DEACETYLASE"/>
    <property type="match status" value="1"/>
</dbReference>
<sequence>MPTPSSREILAQLVSFDTTSRGSNLALIDHARDYLSSYGVESRLVMDATGQKANLWATIGPADRPGVILSGHTDTVPVDGQDWASDPFALDAREGRLYGRGSCDMKGFLACALAAVPGLVARDLARPVHLAFSYDEEVGCVGVVGLLEMLQANDIRPAMCIVGEPTLMEVVIGHKAKRSMRVTVRGRGCHSSLAPQGVNAVNYAALLVARMQDIAARLASAGGNDPDYDITHSTAHTGIIRGGTALNIVPDLCTFDCEFRVLPSEDADALVQELRDYAAELEPLMQQVAPEAGIDIDLYAQFPGLETGPDADVVTLTKRLTGTNGHSKVAFGTEGGRFDEMLGVPTVICGPGSISQAHKADEYIEQSQLDACDAFLVHLADWATQS</sequence>
<evidence type="ECO:0000313" key="12">
    <source>
        <dbReference type="Proteomes" id="UP000315400"/>
    </source>
</evidence>
<evidence type="ECO:0000256" key="2">
    <source>
        <dbReference type="ARBA" id="ARBA00005691"/>
    </source>
</evidence>
<keyword evidence="4" id="KW-0055">Arginine biosynthesis</keyword>
<evidence type="ECO:0000256" key="6">
    <source>
        <dbReference type="ARBA" id="ARBA00022723"/>
    </source>
</evidence>
<proteinExistence type="inferred from homology"/>
<dbReference type="EC" id="3.5.1.16" evidence="11"/>
<feature type="domain" description="Peptidase M20 dimerisation" evidence="10">
    <location>
        <begin position="172"/>
        <end position="281"/>
    </location>
</feature>
<keyword evidence="3" id="KW-0963">Cytoplasm</keyword>
<keyword evidence="9" id="KW-0170">Cobalt</keyword>
<evidence type="ECO:0000259" key="10">
    <source>
        <dbReference type="Pfam" id="PF07687"/>
    </source>
</evidence>
<dbReference type="SUPFAM" id="SSF55031">
    <property type="entry name" value="Bacterial exopeptidase dimerisation domain"/>
    <property type="match status" value="1"/>
</dbReference>
<dbReference type="GO" id="GO:0006526">
    <property type="term" value="P:L-arginine biosynthetic process"/>
    <property type="evidence" value="ECO:0007669"/>
    <property type="project" value="UniProtKB-KW"/>
</dbReference>
<keyword evidence="8" id="KW-0862">Zinc</keyword>
<dbReference type="InterPro" id="IPR036264">
    <property type="entry name" value="Bact_exopeptidase_dim_dom"/>
</dbReference>
<evidence type="ECO:0000256" key="4">
    <source>
        <dbReference type="ARBA" id="ARBA00022571"/>
    </source>
</evidence>
<reference evidence="11 12" key="1">
    <citation type="submission" date="2019-06" db="EMBL/GenBank/DDBJ databases">
        <title>Metagenome assembled Genome of Spiribacter salinus SL48-SHIP from the microbial mat of Salt Lake 48 (Novosibirsk region, Russia).</title>
        <authorList>
            <person name="Shipova A."/>
            <person name="Rozanov A.S."/>
            <person name="Bryanskaya A.V."/>
            <person name="Peltek S.E."/>
        </authorList>
    </citation>
    <scope>NUCLEOTIDE SEQUENCE [LARGE SCALE GENOMIC DNA]</scope>
    <source>
        <strain evidence="11">SL48-SHIP-2</strain>
    </source>
</reference>
<dbReference type="InterPro" id="IPR002933">
    <property type="entry name" value="Peptidase_M20"/>
</dbReference>
<keyword evidence="6" id="KW-0479">Metal-binding</keyword>
<comment type="cofactor">
    <cofactor evidence="1">
        <name>Zn(2+)</name>
        <dbReference type="ChEBI" id="CHEBI:29105"/>
    </cofactor>
</comment>
<keyword evidence="5" id="KW-0028">Amino-acid biosynthesis</keyword>
<dbReference type="GO" id="GO:0008777">
    <property type="term" value="F:acetylornithine deacetylase activity"/>
    <property type="evidence" value="ECO:0007669"/>
    <property type="project" value="UniProtKB-EC"/>
</dbReference>
<evidence type="ECO:0000256" key="7">
    <source>
        <dbReference type="ARBA" id="ARBA00022801"/>
    </source>
</evidence>
<dbReference type="InterPro" id="IPR010169">
    <property type="entry name" value="AcOrn-deacetyl"/>
</dbReference>
<comment type="similarity">
    <text evidence="2">Belongs to the peptidase M20A family. ArgE subfamily.</text>
</comment>
<evidence type="ECO:0000256" key="5">
    <source>
        <dbReference type="ARBA" id="ARBA00022605"/>
    </source>
</evidence>
<dbReference type="NCBIfam" id="TIGR01892">
    <property type="entry name" value="AcOrn-deacetyl"/>
    <property type="match status" value="1"/>
</dbReference>
<dbReference type="AlphaFoldDB" id="A0A540VSZ1"/>
<protein>
    <submittedName>
        <fullName evidence="11">Acetylornithine deacetylase</fullName>
        <ecNumber evidence="11">3.5.1.16</ecNumber>
    </submittedName>
</protein>
<dbReference type="InterPro" id="IPR011650">
    <property type="entry name" value="Peptidase_M20_dimer"/>
</dbReference>
<dbReference type="PANTHER" id="PTHR43808:SF31">
    <property type="entry name" value="N-ACETYL-L-CITRULLINE DEACETYLASE"/>
    <property type="match status" value="1"/>
</dbReference>
<dbReference type="InterPro" id="IPR001261">
    <property type="entry name" value="ArgE/DapE_CS"/>
</dbReference>
<dbReference type="Gene3D" id="3.30.70.360">
    <property type="match status" value="1"/>
</dbReference>
<evidence type="ECO:0000256" key="1">
    <source>
        <dbReference type="ARBA" id="ARBA00001947"/>
    </source>
</evidence>
<dbReference type="Pfam" id="PF01546">
    <property type="entry name" value="Peptidase_M20"/>
    <property type="match status" value="1"/>
</dbReference>
<dbReference type="PROSITE" id="PS00759">
    <property type="entry name" value="ARGE_DAPE_CPG2_2"/>
    <property type="match status" value="1"/>
</dbReference>
<organism evidence="11 12">
    <name type="scientific">Spiribacter salinus</name>
    <dbReference type="NCBI Taxonomy" id="1335746"/>
    <lineage>
        <taxon>Bacteria</taxon>
        <taxon>Pseudomonadati</taxon>
        <taxon>Pseudomonadota</taxon>
        <taxon>Gammaproteobacteria</taxon>
        <taxon>Chromatiales</taxon>
        <taxon>Ectothiorhodospiraceae</taxon>
        <taxon>Spiribacter</taxon>
    </lineage>
</organism>
<dbReference type="NCBIfam" id="NF005710">
    <property type="entry name" value="PRK07522.1"/>
    <property type="match status" value="1"/>
</dbReference>